<dbReference type="EMBL" id="QGKV02002055">
    <property type="protein sequence ID" value="KAF3494241.1"/>
    <property type="molecule type" value="Genomic_DNA"/>
</dbReference>
<sequence length="94" mass="10444">MDLSISALTSKIEAMQGELVEIQRYIARRPEAYASIDGRNNISTDIGLQTSVDDATNRGRLVPKVTSNMSDTQHHGEEISVDTYPHTHKTSFQP</sequence>
<evidence type="ECO:0000256" key="1">
    <source>
        <dbReference type="SAM" id="MobiDB-lite"/>
    </source>
</evidence>
<feature type="region of interest" description="Disordered" evidence="1">
    <location>
        <begin position="65"/>
        <end position="94"/>
    </location>
</feature>
<accession>A0ABQ7A995</accession>
<keyword evidence="3" id="KW-1185">Reference proteome</keyword>
<dbReference type="Proteomes" id="UP000266723">
    <property type="component" value="Unassembled WGS sequence"/>
</dbReference>
<gene>
    <name evidence="2" type="ORF">DY000_02052428</name>
</gene>
<proteinExistence type="predicted"/>
<reference evidence="2 3" key="1">
    <citation type="journal article" date="2020" name="BMC Genomics">
        <title>Intraspecific diversification of the crop wild relative Brassica cretica Lam. using demographic model selection.</title>
        <authorList>
            <person name="Kioukis A."/>
            <person name="Michalopoulou V.A."/>
            <person name="Briers L."/>
            <person name="Pirintsos S."/>
            <person name="Studholme D.J."/>
            <person name="Pavlidis P."/>
            <person name="Sarris P.F."/>
        </authorList>
    </citation>
    <scope>NUCLEOTIDE SEQUENCE [LARGE SCALE GENOMIC DNA]</scope>
    <source>
        <strain evidence="3">cv. PFS-1207/04</strain>
    </source>
</reference>
<comment type="caution">
    <text evidence="2">The sequence shown here is derived from an EMBL/GenBank/DDBJ whole genome shotgun (WGS) entry which is preliminary data.</text>
</comment>
<evidence type="ECO:0000313" key="2">
    <source>
        <dbReference type="EMBL" id="KAF3494241.1"/>
    </source>
</evidence>
<organism evidence="2 3">
    <name type="scientific">Brassica cretica</name>
    <name type="common">Mustard</name>
    <dbReference type="NCBI Taxonomy" id="69181"/>
    <lineage>
        <taxon>Eukaryota</taxon>
        <taxon>Viridiplantae</taxon>
        <taxon>Streptophyta</taxon>
        <taxon>Embryophyta</taxon>
        <taxon>Tracheophyta</taxon>
        <taxon>Spermatophyta</taxon>
        <taxon>Magnoliopsida</taxon>
        <taxon>eudicotyledons</taxon>
        <taxon>Gunneridae</taxon>
        <taxon>Pentapetalae</taxon>
        <taxon>rosids</taxon>
        <taxon>malvids</taxon>
        <taxon>Brassicales</taxon>
        <taxon>Brassicaceae</taxon>
        <taxon>Brassiceae</taxon>
        <taxon>Brassica</taxon>
    </lineage>
</organism>
<evidence type="ECO:0000313" key="3">
    <source>
        <dbReference type="Proteomes" id="UP000266723"/>
    </source>
</evidence>
<protein>
    <submittedName>
        <fullName evidence="2">Uncharacterized protein</fullName>
    </submittedName>
</protein>
<name>A0ABQ7A995_BRACR</name>